<evidence type="ECO:0000313" key="9">
    <source>
        <dbReference type="Proteomes" id="UP001362999"/>
    </source>
</evidence>
<keyword evidence="2 4" id="KW-0371">Homeobox</keyword>
<dbReference type="PANTHER" id="PTHR24324:SF9">
    <property type="entry name" value="HOMEOBOX DOMAIN-CONTAINING PROTEIN"/>
    <property type="match status" value="1"/>
</dbReference>
<feature type="compositionally biased region" description="Low complexity" evidence="6">
    <location>
        <begin position="367"/>
        <end position="378"/>
    </location>
</feature>
<dbReference type="PANTHER" id="PTHR24324">
    <property type="entry name" value="HOMEOBOX PROTEIN HHEX"/>
    <property type="match status" value="1"/>
</dbReference>
<evidence type="ECO:0000256" key="4">
    <source>
        <dbReference type="PROSITE-ProRule" id="PRU00108"/>
    </source>
</evidence>
<accession>A0AAW0EHR5</accession>
<comment type="caution">
    <text evidence="8">The sequence shown here is derived from an EMBL/GenBank/DDBJ whole genome shotgun (WGS) entry which is preliminary data.</text>
</comment>
<dbReference type="Gene3D" id="1.10.10.60">
    <property type="entry name" value="Homeodomain-like"/>
    <property type="match status" value="2"/>
</dbReference>
<evidence type="ECO:0000313" key="8">
    <source>
        <dbReference type="EMBL" id="KAK7064215.1"/>
    </source>
</evidence>
<reference evidence="8 9" key="1">
    <citation type="journal article" date="2024" name="J Genomics">
        <title>Draft genome sequencing and assembly of Favolaschia claudopus CIRM-BRFM 2984 isolated from oak limbs.</title>
        <authorList>
            <person name="Navarro D."/>
            <person name="Drula E."/>
            <person name="Chaduli D."/>
            <person name="Cazenave R."/>
            <person name="Ahrendt S."/>
            <person name="Wang J."/>
            <person name="Lipzen A."/>
            <person name="Daum C."/>
            <person name="Barry K."/>
            <person name="Grigoriev I.V."/>
            <person name="Favel A."/>
            <person name="Rosso M.N."/>
            <person name="Martin F."/>
        </authorList>
    </citation>
    <scope>NUCLEOTIDE SEQUENCE [LARGE SCALE GENOMIC DNA]</scope>
    <source>
        <strain evidence="8 9">CIRM-BRFM 2984</strain>
    </source>
</reference>
<protein>
    <submittedName>
        <fullName evidence="8">Distal-less homeobox 3</fullName>
    </submittedName>
</protein>
<feature type="domain" description="Homeobox" evidence="7">
    <location>
        <begin position="3"/>
        <end position="63"/>
    </location>
</feature>
<dbReference type="Proteomes" id="UP001362999">
    <property type="component" value="Unassembled WGS sequence"/>
</dbReference>
<feature type="compositionally biased region" description="Polar residues" evidence="6">
    <location>
        <begin position="92"/>
        <end position="117"/>
    </location>
</feature>
<keyword evidence="1 4" id="KW-0238">DNA-binding</keyword>
<evidence type="ECO:0000256" key="1">
    <source>
        <dbReference type="ARBA" id="ARBA00023125"/>
    </source>
</evidence>
<dbReference type="InterPro" id="IPR051000">
    <property type="entry name" value="Homeobox_DNA-bind_prot"/>
</dbReference>
<proteinExistence type="predicted"/>
<comment type="subcellular location">
    <subcellularLocation>
        <location evidence="4 5">Nucleus</location>
    </subcellularLocation>
</comment>
<sequence length="423" mass="46830">MPPKKISKRHRHSEAQLDALNRLFDETEHPTLAQRTALGQSIGLETKSVSSFFQNKRAKKQHSRGVGYIAGATLSDLDPDFRPDDSYPENPPISSFSSDNLNLPDSFSNSQPMSVRTSALDLKEPPKVYDAQKHGTADINALRYQSEVNWLDPQLDPQLPRLDEPKAFDGVAPEDGDLSRPFPPVLDQPSLTERGRRSNISTVLDDGLVSRSRRASSRRSTTPYSPASAIVSFSSRQRRARPEPSQLDGLKRLYNKTATPSIEERSALALEIGMEVVKVTNWFRNLRQSARKRAKKAGRQQDSEDDLDYTDGGASPSVSTPVSRAGSPSSSSLEQEDGISRHLRLPEHVHSSDDEEEDEEPPEEAVTPSQSPSPTSSPARVRKVDSNLPAALQEAVRQMAKEEKYRDLVADVLLLLEFQATSA</sequence>
<name>A0AAW0EHR5_9AGAR</name>
<gene>
    <name evidence="8" type="ORF">R3P38DRAFT_2823081</name>
</gene>
<dbReference type="GO" id="GO:0000981">
    <property type="term" value="F:DNA-binding transcription factor activity, RNA polymerase II-specific"/>
    <property type="evidence" value="ECO:0007669"/>
    <property type="project" value="InterPro"/>
</dbReference>
<feature type="domain" description="Homeobox" evidence="7">
    <location>
        <begin position="233"/>
        <end position="293"/>
    </location>
</feature>
<dbReference type="InterPro" id="IPR001356">
    <property type="entry name" value="HD"/>
</dbReference>
<evidence type="ECO:0000256" key="6">
    <source>
        <dbReference type="SAM" id="MobiDB-lite"/>
    </source>
</evidence>
<feature type="compositionally biased region" description="Acidic residues" evidence="6">
    <location>
        <begin position="353"/>
        <end position="363"/>
    </location>
</feature>
<dbReference type="InterPro" id="IPR009057">
    <property type="entry name" value="Homeodomain-like_sf"/>
</dbReference>
<feature type="DNA-binding region" description="Homeobox" evidence="4">
    <location>
        <begin position="5"/>
        <end position="64"/>
    </location>
</feature>
<dbReference type="GO" id="GO:0000978">
    <property type="term" value="F:RNA polymerase II cis-regulatory region sequence-specific DNA binding"/>
    <property type="evidence" value="ECO:0007669"/>
    <property type="project" value="TreeGrafter"/>
</dbReference>
<keyword evidence="3 4" id="KW-0539">Nucleus</keyword>
<dbReference type="Pfam" id="PF00046">
    <property type="entry name" value="Homeodomain"/>
    <property type="match status" value="2"/>
</dbReference>
<dbReference type="GO" id="GO:0005634">
    <property type="term" value="C:nucleus"/>
    <property type="evidence" value="ECO:0007669"/>
    <property type="project" value="UniProtKB-SubCell"/>
</dbReference>
<feature type="compositionally biased region" description="Low complexity" evidence="6">
    <location>
        <begin position="218"/>
        <end position="228"/>
    </location>
</feature>
<dbReference type="InterPro" id="IPR017970">
    <property type="entry name" value="Homeobox_CS"/>
</dbReference>
<feature type="region of interest" description="Disordered" evidence="6">
    <location>
        <begin position="292"/>
        <end position="386"/>
    </location>
</feature>
<dbReference type="SUPFAM" id="SSF46689">
    <property type="entry name" value="Homeodomain-like"/>
    <property type="match status" value="2"/>
</dbReference>
<dbReference type="PROSITE" id="PS00027">
    <property type="entry name" value="HOMEOBOX_1"/>
    <property type="match status" value="1"/>
</dbReference>
<keyword evidence="9" id="KW-1185">Reference proteome</keyword>
<dbReference type="AlphaFoldDB" id="A0AAW0EHR5"/>
<dbReference type="EMBL" id="JAWWNJ010000001">
    <property type="protein sequence ID" value="KAK7064215.1"/>
    <property type="molecule type" value="Genomic_DNA"/>
</dbReference>
<organism evidence="8 9">
    <name type="scientific">Favolaschia claudopus</name>
    <dbReference type="NCBI Taxonomy" id="2862362"/>
    <lineage>
        <taxon>Eukaryota</taxon>
        <taxon>Fungi</taxon>
        <taxon>Dikarya</taxon>
        <taxon>Basidiomycota</taxon>
        <taxon>Agaricomycotina</taxon>
        <taxon>Agaricomycetes</taxon>
        <taxon>Agaricomycetidae</taxon>
        <taxon>Agaricales</taxon>
        <taxon>Marasmiineae</taxon>
        <taxon>Mycenaceae</taxon>
        <taxon>Favolaschia</taxon>
    </lineage>
</organism>
<feature type="compositionally biased region" description="Low complexity" evidence="6">
    <location>
        <begin position="319"/>
        <end position="332"/>
    </location>
</feature>
<dbReference type="PROSITE" id="PS50071">
    <property type="entry name" value="HOMEOBOX_2"/>
    <property type="match status" value="2"/>
</dbReference>
<evidence type="ECO:0000256" key="5">
    <source>
        <dbReference type="RuleBase" id="RU000682"/>
    </source>
</evidence>
<feature type="compositionally biased region" description="Basic and acidic residues" evidence="6">
    <location>
        <begin position="338"/>
        <end position="352"/>
    </location>
</feature>
<evidence type="ECO:0000256" key="3">
    <source>
        <dbReference type="ARBA" id="ARBA00023242"/>
    </source>
</evidence>
<evidence type="ECO:0000256" key="2">
    <source>
        <dbReference type="ARBA" id="ARBA00023155"/>
    </source>
</evidence>
<feature type="region of interest" description="Disordered" evidence="6">
    <location>
        <begin position="55"/>
        <end position="121"/>
    </location>
</feature>
<evidence type="ECO:0000259" key="7">
    <source>
        <dbReference type="PROSITE" id="PS50071"/>
    </source>
</evidence>
<feature type="region of interest" description="Disordered" evidence="6">
    <location>
        <begin position="155"/>
        <end position="252"/>
    </location>
</feature>
<dbReference type="GO" id="GO:0030154">
    <property type="term" value="P:cell differentiation"/>
    <property type="evidence" value="ECO:0007669"/>
    <property type="project" value="TreeGrafter"/>
</dbReference>
<dbReference type="CDD" id="cd00086">
    <property type="entry name" value="homeodomain"/>
    <property type="match status" value="2"/>
</dbReference>
<dbReference type="SMART" id="SM00389">
    <property type="entry name" value="HOX"/>
    <property type="match status" value="2"/>
</dbReference>
<feature type="DNA-binding region" description="Homeobox" evidence="4">
    <location>
        <begin position="235"/>
        <end position="294"/>
    </location>
</feature>